<reference evidence="7" key="1">
    <citation type="submission" date="2022-12" db="EMBL/GenBank/DDBJ databases">
        <authorList>
            <person name="Brejova B."/>
        </authorList>
    </citation>
    <scope>NUCLEOTIDE SEQUENCE</scope>
</reference>
<comment type="cofactor">
    <cofactor evidence="1">
        <name>FAD</name>
        <dbReference type="ChEBI" id="CHEBI:57692"/>
    </cofactor>
</comment>
<dbReference type="GO" id="GO:0071949">
    <property type="term" value="F:FAD binding"/>
    <property type="evidence" value="ECO:0007669"/>
    <property type="project" value="InterPro"/>
</dbReference>
<dbReference type="Proteomes" id="UP001152885">
    <property type="component" value="Unassembled WGS sequence"/>
</dbReference>
<dbReference type="Gene3D" id="3.30.9.10">
    <property type="entry name" value="D-Amino Acid Oxidase, subunit A, domain 2"/>
    <property type="match status" value="1"/>
</dbReference>
<keyword evidence="4" id="KW-0274">FAD</keyword>
<organism evidence="7 8">
    <name type="scientific">Candida verbasci</name>
    <dbReference type="NCBI Taxonomy" id="1227364"/>
    <lineage>
        <taxon>Eukaryota</taxon>
        <taxon>Fungi</taxon>
        <taxon>Dikarya</taxon>
        <taxon>Ascomycota</taxon>
        <taxon>Saccharomycotina</taxon>
        <taxon>Pichiomycetes</taxon>
        <taxon>Debaryomycetaceae</taxon>
        <taxon>Candida/Lodderomyces clade</taxon>
        <taxon>Candida</taxon>
    </lineage>
</organism>
<dbReference type="InterPro" id="IPR006076">
    <property type="entry name" value="FAD-dep_OxRdtase"/>
</dbReference>
<dbReference type="GO" id="GO:0005737">
    <property type="term" value="C:cytoplasm"/>
    <property type="evidence" value="ECO:0007669"/>
    <property type="project" value="TreeGrafter"/>
</dbReference>
<evidence type="ECO:0000259" key="6">
    <source>
        <dbReference type="Pfam" id="PF01266"/>
    </source>
</evidence>
<evidence type="ECO:0000256" key="2">
    <source>
        <dbReference type="ARBA" id="ARBA00006730"/>
    </source>
</evidence>
<comment type="similarity">
    <text evidence="2">Belongs to the DAMOX/DASOX family.</text>
</comment>
<dbReference type="Pfam" id="PF01266">
    <property type="entry name" value="DAO"/>
    <property type="match status" value="1"/>
</dbReference>
<evidence type="ECO:0000313" key="8">
    <source>
        <dbReference type="Proteomes" id="UP001152885"/>
    </source>
</evidence>
<evidence type="ECO:0000256" key="5">
    <source>
        <dbReference type="ARBA" id="ARBA00023002"/>
    </source>
</evidence>
<dbReference type="AlphaFoldDB" id="A0A9W4TXD1"/>
<protein>
    <recommendedName>
        <fullName evidence="6">FAD dependent oxidoreductase domain-containing protein</fullName>
    </recommendedName>
</protein>
<dbReference type="GO" id="GO:0019478">
    <property type="term" value="P:D-amino acid catabolic process"/>
    <property type="evidence" value="ECO:0007669"/>
    <property type="project" value="TreeGrafter"/>
</dbReference>
<evidence type="ECO:0000256" key="4">
    <source>
        <dbReference type="ARBA" id="ARBA00022827"/>
    </source>
</evidence>
<comment type="caution">
    <text evidence="7">The sequence shown here is derived from an EMBL/GenBank/DDBJ whole genome shotgun (WGS) entry which is preliminary data.</text>
</comment>
<proteinExistence type="inferred from homology"/>
<gene>
    <name evidence="7" type="ORF">CANVERA_P3924</name>
</gene>
<dbReference type="SUPFAM" id="SSF51971">
    <property type="entry name" value="Nucleotide-binding domain"/>
    <property type="match status" value="1"/>
</dbReference>
<dbReference type="Gene3D" id="3.40.50.720">
    <property type="entry name" value="NAD(P)-binding Rossmann-like Domain"/>
    <property type="match status" value="1"/>
</dbReference>
<accession>A0A9W4TXD1</accession>
<dbReference type="GO" id="GO:0003884">
    <property type="term" value="F:D-amino-acid oxidase activity"/>
    <property type="evidence" value="ECO:0007669"/>
    <property type="project" value="InterPro"/>
</dbReference>
<feature type="domain" description="FAD dependent oxidoreductase" evidence="6">
    <location>
        <begin position="4"/>
        <end position="332"/>
    </location>
</feature>
<name>A0A9W4TXD1_9ASCO</name>
<evidence type="ECO:0000256" key="3">
    <source>
        <dbReference type="ARBA" id="ARBA00022630"/>
    </source>
</evidence>
<dbReference type="EMBL" id="CANTUO010000004">
    <property type="protein sequence ID" value="CAI5759411.1"/>
    <property type="molecule type" value="Genomic_DNA"/>
</dbReference>
<sequence length="348" mass="39659">MNNIVIVGAGILGLTNALYIIENLPNVNITIISELGPNDPSSLLNFKYASSWAGAHFRPFPSRNKQDIREMKMTRETYKYFKSLNLDCVKLIKGIELLENPDNHYSNVLYGYSEEIENFKQLSKGKFEYDTWVVNPSVYLPYLYEKLKNDGVKFINKKLESLNQINEIVSGYHIIINCSGMGLQFNGGYDKDSYSIRGQTLLISPPENSQYWRKTITYQLLYGSWIFNIPRFPNDGIILGGTKQIEDTYDNIRDEDTEKLLKLGSKYFPDLMKTKGNGEKYFDIKRVNLGFRPARIGGLNTSIDLKNKNIVLNCYGAGGMGYELSYGAAKRVFENLKSVLNLNSDTKL</sequence>
<dbReference type="InterPro" id="IPR023209">
    <property type="entry name" value="DAO"/>
</dbReference>
<dbReference type="PANTHER" id="PTHR11530:SF26">
    <property type="entry name" value="FAD DEPENDENT OXIDOREDUCTASE SUPERFAMILY (AFU_ORTHOLOGUE AFUA_5G13940)"/>
    <property type="match status" value="1"/>
</dbReference>
<keyword evidence="5" id="KW-0560">Oxidoreductase</keyword>
<keyword evidence="8" id="KW-1185">Reference proteome</keyword>
<evidence type="ECO:0000256" key="1">
    <source>
        <dbReference type="ARBA" id="ARBA00001974"/>
    </source>
</evidence>
<dbReference type="PANTHER" id="PTHR11530">
    <property type="entry name" value="D-AMINO ACID OXIDASE"/>
    <property type="match status" value="1"/>
</dbReference>
<evidence type="ECO:0000313" key="7">
    <source>
        <dbReference type="EMBL" id="CAI5759411.1"/>
    </source>
</evidence>
<dbReference type="SUPFAM" id="SSF54373">
    <property type="entry name" value="FAD-linked reductases, C-terminal domain"/>
    <property type="match status" value="1"/>
</dbReference>
<keyword evidence="3" id="KW-0285">Flavoprotein</keyword>
<dbReference type="OrthoDB" id="2015447at2759"/>
<dbReference type="PIRSF" id="PIRSF000189">
    <property type="entry name" value="D-aa_oxidase"/>
    <property type="match status" value="1"/>
</dbReference>